<dbReference type="PANTHER" id="PTHR44943:SF4">
    <property type="entry name" value="TPR REPEAT-CONTAINING PROTEIN MJ0798"/>
    <property type="match status" value="1"/>
</dbReference>
<dbReference type="Gene3D" id="3.10.450.50">
    <property type="match status" value="1"/>
</dbReference>
<evidence type="ECO:0000256" key="1">
    <source>
        <dbReference type="ARBA" id="ARBA00022737"/>
    </source>
</evidence>
<feature type="chain" id="PRO_5032829786" evidence="5">
    <location>
        <begin position="23"/>
        <end position="366"/>
    </location>
</feature>
<dbReference type="PANTHER" id="PTHR44943">
    <property type="entry name" value="CELLULOSE SYNTHASE OPERON PROTEIN C"/>
    <property type="match status" value="1"/>
</dbReference>
<dbReference type="Pfam" id="PF00515">
    <property type="entry name" value="TPR_1"/>
    <property type="match status" value="1"/>
</dbReference>
<feature type="region of interest" description="Disordered" evidence="4">
    <location>
        <begin position="223"/>
        <end position="253"/>
    </location>
</feature>
<dbReference type="Pfam" id="PF13432">
    <property type="entry name" value="TPR_16"/>
    <property type="match status" value="1"/>
</dbReference>
<feature type="repeat" description="TPR" evidence="3">
    <location>
        <begin position="89"/>
        <end position="122"/>
    </location>
</feature>
<dbReference type="InterPro" id="IPR011990">
    <property type="entry name" value="TPR-like_helical_dom_sf"/>
</dbReference>
<dbReference type="PROSITE" id="PS50005">
    <property type="entry name" value="TPR"/>
    <property type="match status" value="1"/>
</dbReference>
<evidence type="ECO:0000313" key="7">
    <source>
        <dbReference type="EMBL" id="MBB5019514.1"/>
    </source>
</evidence>
<feature type="signal peptide" evidence="5">
    <location>
        <begin position="1"/>
        <end position="22"/>
    </location>
</feature>
<dbReference type="Proteomes" id="UP000575898">
    <property type="component" value="Unassembled WGS sequence"/>
</dbReference>
<dbReference type="EMBL" id="JACHHY010000017">
    <property type="protein sequence ID" value="MBB5019514.1"/>
    <property type="molecule type" value="Genomic_DNA"/>
</dbReference>
<evidence type="ECO:0000256" key="5">
    <source>
        <dbReference type="SAM" id="SignalP"/>
    </source>
</evidence>
<keyword evidence="2 3" id="KW-0802">TPR repeat</keyword>
<dbReference type="RefSeq" id="WP_184040510.1">
    <property type="nucleotide sequence ID" value="NZ_JACHHY010000017.1"/>
</dbReference>
<keyword evidence="1" id="KW-0677">Repeat</keyword>
<name>A0A840MJZ4_9PROT</name>
<dbReference type="SMART" id="SM00028">
    <property type="entry name" value="TPR"/>
    <property type="match status" value="3"/>
</dbReference>
<dbReference type="SUPFAM" id="SSF48452">
    <property type="entry name" value="TPR-like"/>
    <property type="match status" value="1"/>
</dbReference>
<proteinExistence type="predicted"/>
<comment type="caution">
    <text evidence="7">The sequence shown here is derived from an EMBL/GenBank/DDBJ whole genome shotgun (WGS) entry which is preliminary data.</text>
</comment>
<feature type="compositionally biased region" description="Basic and acidic residues" evidence="4">
    <location>
        <begin position="234"/>
        <end position="252"/>
    </location>
</feature>
<dbReference type="InterPro" id="IPR032710">
    <property type="entry name" value="NTF2-like_dom_sf"/>
</dbReference>
<accession>A0A840MJZ4</accession>
<dbReference type="Pfam" id="PF24125">
    <property type="entry name" value="Cds6_C"/>
    <property type="match status" value="1"/>
</dbReference>
<keyword evidence="8" id="KW-1185">Reference proteome</keyword>
<sequence length="366" mass="39785">MKLRPIVSAAMFALLPLISVQAAEPQEIAKMAKQGQYAQALERADKFLAANPKDAQVRFQKGLILAEMNRTPEAIKVFTALSEEYPELPEPYNNLAVLYASQNQYDKARQALEMAIQTHPSYAVAHENLGDIYAKLASQAYDKALQLDKGNNNANTKLALIRDLFSRTGKVLPSAAPLSAPAPAVAAKPAVPAPAVVAKPTPAPAPAPVPAPVAAPAVINKPAEKPATASTPESKPEPAKPAEPERQTKTDDAVADDVLRAVNSWAQAWSDRKVGAYLDYYGKSFRPPNGEPRNKWEDARRDRISRAKRIDVGILQPQVRLESADRAVVSFTQRYSSDALKSTTGKTLVLNKTGGRWQIVEERLGR</sequence>
<gene>
    <name evidence="7" type="ORF">HNQ59_002816</name>
</gene>
<dbReference type="AlphaFoldDB" id="A0A840MJZ4"/>
<organism evidence="7 8">
    <name type="scientific">Chitinivorax tropicus</name>
    <dbReference type="NCBI Taxonomy" id="714531"/>
    <lineage>
        <taxon>Bacteria</taxon>
        <taxon>Pseudomonadati</taxon>
        <taxon>Pseudomonadota</taxon>
        <taxon>Betaproteobacteria</taxon>
        <taxon>Chitinivorax</taxon>
    </lineage>
</organism>
<reference evidence="7 8" key="1">
    <citation type="submission" date="2020-08" db="EMBL/GenBank/DDBJ databases">
        <title>Genomic Encyclopedia of Type Strains, Phase IV (KMG-IV): sequencing the most valuable type-strain genomes for metagenomic binning, comparative biology and taxonomic classification.</title>
        <authorList>
            <person name="Goeker M."/>
        </authorList>
    </citation>
    <scope>NUCLEOTIDE SEQUENCE [LARGE SCALE GENOMIC DNA]</scope>
    <source>
        <strain evidence="7 8">DSM 27165</strain>
    </source>
</reference>
<dbReference type="InterPro" id="IPR051685">
    <property type="entry name" value="Ycf3/AcsC/BcsC/TPR_MFPF"/>
</dbReference>
<dbReference type="InterPro" id="IPR056203">
    <property type="entry name" value="Cds6_C"/>
</dbReference>
<dbReference type="Gene3D" id="1.25.40.10">
    <property type="entry name" value="Tetratricopeptide repeat domain"/>
    <property type="match status" value="1"/>
</dbReference>
<evidence type="ECO:0000313" key="8">
    <source>
        <dbReference type="Proteomes" id="UP000575898"/>
    </source>
</evidence>
<keyword evidence="5" id="KW-0732">Signal</keyword>
<evidence type="ECO:0000256" key="3">
    <source>
        <dbReference type="PROSITE-ProRule" id="PRU00339"/>
    </source>
</evidence>
<evidence type="ECO:0000256" key="2">
    <source>
        <dbReference type="ARBA" id="ARBA00022803"/>
    </source>
</evidence>
<dbReference type="SUPFAM" id="SSF54427">
    <property type="entry name" value="NTF2-like"/>
    <property type="match status" value="1"/>
</dbReference>
<dbReference type="InterPro" id="IPR019734">
    <property type="entry name" value="TPR_rpt"/>
</dbReference>
<evidence type="ECO:0000259" key="6">
    <source>
        <dbReference type="Pfam" id="PF24125"/>
    </source>
</evidence>
<evidence type="ECO:0000256" key="4">
    <source>
        <dbReference type="SAM" id="MobiDB-lite"/>
    </source>
</evidence>
<feature type="domain" description="Cds6 C-terminal" evidence="6">
    <location>
        <begin position="258"/>
        <end position="362"/>
    </location>
</feature>
<protein>
    <submittedName>
        <fullName evidence="7">Tetratricopeptide (TPR) repeat protein</fullName>
    </submittedName>
</protein>